<keyword evidence="4" id="KW-1185">Reference proteome</keyword>
<evidence type="ECO:0000256" key="1">
    <source>
        <dbReference type="SAM" id="SignalP"/>
    </source>
</evidence>
<organism evidence="3 4">
    <name type="scientific">Pendulispora brunnea</name>
    <dbReference type="NCBI Taxonomy" id="2905690"/>
    <lineage>
        <taxon>Bacteria</taxon>
        <taxon>Pseudomonadati</taxon>
        <taxon>Myxococcota</taxon>
        <taxon>Myxococcia</taxon>
        <taxon>Myxococcales</taxon>
        <taxon>Sorangiineae</taxon>
        <taxon>Pendulisporaceae</taxon>
        <taxon>Pendulispora</taxon>
    </lineage>
</organism>
<evidence type="ECO:0000259" key="2">
    <source>
        <dbReference type="Pfam" id="PF07635"/>
    </source>
</evidence>
<proteinExistence type="predicted"/>
<dbReference type="Pfam" id="PF07635">
    <property type="entry name" value="PSCyt1"/>
    <property type="match status" value="1"/>
</dbReference>
<dbReference type="PANTHER" id="PTHR35889">
    <property type="entry name" value="CYCLOINULO-OLIGOSACCHARIDE FRUCTANOTRANSFERASE-RELATED"/>
    <property type="match status" value="1"/>
</dbReference>
<dbReference type="Proteomes" id="UP001379533">
    <property type="component" value="Chromosome"/>
</dbReference>
<keyword evidence="1" id="KW-0732">Signal</keyword>
<protein>
    <recommendedName>
        <fullName evidence="2">Cytochrome C Planctomycete-type domain-containing protein</fullName>
    </recommendedName>
</protein>
<reference evidence="3 4" key="1">
    <citation type="submission" date="2021-12" db="EMBL/GenBank/DDBJ databases">
        <title>Discovery of the Pendulisporaceae a myxobacterial family with distinct sporulation behavior and unique specialized metabolism.</title>
        <authorList>
            <person name="Garcia R."/>
            <person name="Popoff A."/>
            <person name="Bader C.D."/>
            <person name="Loehr J."/>
            <person name="Walesch S."/>
            <person name="Walt C."/>
            <person name="Boldt J."/>
            <person name="Bunk B."/>
            <person name="Haeckl F.J.F.P.J."/>
            <person name="Gunesch A.P."/>
            <person name="Birkelbach J."/>
            <person name="Nuebel U."/>
            <person name="Pietschmann T."/>
            <person name="Bach T."/>
            <person name="Mueller R."/>
        </authorList>
    </citation>
    <scope>NUCLEOTIDE SEQUENCE [LARGE SCALE GENOMIC DNA]</scope>
    <source>
        <strain evidence="3 4">MSr12523</strain>
    </source>
</reference>
<dbReference type="PANTHER" id="PTHR35889:SF3">
    <property type="entry name" value="F-BOX DOMAIN-CONTAINING PROTEIN"/>
    <property type="match status" value="1"/>
</dbReference>
<sequence>MLRFSFAGAFVALAASLAVVVVACSGGDDSPAGPSCVQGLKLDCTPLYDPPDYPTLFEKTFKKTCASGVGTCHTSDAAKGGLVFEDADTAYAQLLGTAPGAAGRKRVIPRDPACSLLVEKLESTEPSVRMPPSSSGLPAAERCAIERWIANGAAR</sequence>
<dbReference type="PROSITE" id="PS51257">
    <property type="entry name" value="PROKAR_LIPOPROTEIN"/>
    <property type="match status" value="1"/>
</dbReference>
<dbReference type="RefSeq" id="WP_394841495.1">
    <property type="nucleotide sequence ID" value="NZ_CP089982.1"/>
</dbReference>
<dbReference type="InterPro" id="IPR011429">
    <property type="entry name" value="Cyt_c_Planctomycete-type"/>
</dbReference>
<dbReference type="EMBL" id="CP089982">
    <property type="protein sequence ID" value="WXA90875.1"/>
    <property type="molecule type" value="Genomic_DNA"/>
</dbReference>
<evidence type="ECO:0000313" key="3">
    <source>
        <dbReference type="EMBL" id="WXA90875.1"/>
    </source>
</evidence>
<feature type="chain" id="PRO_5046960670" description="Cytochrome C Planctomycete-type domain-containing protein" evidence="1">
    <location>
        <begin position="24"/>
        <end position="155"/>
    </location>
</feature>
<feature type="domain" description="Cytochrome C Planctomycete-type" evidence="2">
    <location>
        <begin position="71"/>
        <end position="133"/>
    </location>
</feature>
<accession>A0ABZ2K1D0</accession>
<gene>
    <name evidence="3" type="ORF">LZC95_31025</name>
</gene>
<name>A0ABZ2K1D0_9BACT</name>
<feature type="signal peptide" evidence="1">
    <location>
        <begin position="1"/>
        <end position="23"/>
    </location>
</feature>
<evidence type="ECO:0000313" key="4">
    <source>
        <dbReference type="Proteomes" id="UP001379533"/>
    </source>
</evidence>